<dbReference type="Proteomes" id="UP000639859">
    <property type="component" value="Unassembled WGS sequence"/>
</dbReference>
<evidence type="ECO:0008006" key="4">
    <source>
        <dbReference type="Google" id="ProtNLM"/>
    </source>
</evidence>
<protein>
    <recommendedName>
        <fullName evidence="4">Lipoprotein</fullName>
    </recommendedName>
</protein>
<evidence type="ECO:0000313" key="2">
    <source>
        <dbReference type="EMBL" id="MBI1683899.1"/>
    </source>
</evidence>
<sequence>MRAWALIMMLSVSGCAYVEHPSVGAIARIETGLAVLQDVEIVGVGDSEGINHAARTRVRDVRCSTSEAGRAVCRYEAARLGPAADWRERRQIFVRRAPRPGELGANGWTLEPAGPQSGDATEHRPSLYELGLWDPPATPKIRASDIPPPLNPADEETLFAHFPPGEWARALSAGGRGAIASEQVRKVTCVGLQTTYMLCSWEQHVGARWRQLTQYANISRTDGREVILIDHAKMEP</sequence>
<evidence type="ECO:0000313" key="3">
    <source>
        <dbReference type="Proteomes" id="UP000639859"/>
    </source>
</evidence>
<dbReference type="PROSITE" id="PS51257">
    <property type="entry name" value="PROKAR_LIPOPROTEIN"/>
    <property type="match status" value="1"/>
</dbReference>
<reference evidence="2 3" key="1">
    <citation type="submission" date="2020-11" db="EMBL/GenBank/DDBJ databases">
        <title>genome sequence of strain KACC 18849.</title>
        <authorList>
            <person name="Gao J."/>
            <person name="Zhang X."/>
        </authorList>
    </citation>
    <scope>NUCLEOTIDE SEQUENCE [LARGE SCALE GENOMIC DNA]</scope>
    <source>
        <strain evidence="2 3">KACC 18849</strain>
    </source>
</reference>
<name>A0ABS0SWB9_9CAUL</name>
<accession>A0ABS0SWB9</accession>
<keyword evidence="3" id="KW-1185">Reference proteome</keyword>
<dbReference type="RefSeq" id="WP_198575819.1">
    <property type="nucleotide sequence ID" value="NZ_JADWOX010000005.1"/>
</dbReference>
<dbReference type="EMBL" id="JADWOX010000005">
    <property type="protein sequence ID" value="MBI1683899.1"/>
    <property type="molecule type" value="Genomic_DNA"/>
</dbReference>
<proteinExistence type="predicted"/>
<evidence type="ECO:0000256" key="1">
    <source>
        <dbReference type="SAM" id="MobiDB-lite"/>
    </source>
</evidence>
<feature type="region of interest" description="Disordered" evidence="1">
    <location>
        <begin position="104"/>
        <end position="123"/>
    </location>
</feature>
<organism evidence="2 3">
    <name type="scientific">Caulobacter hibisci</name>
    <dbReference type="NCBI Taxonomy" id="2035993"/>
    <lineage>
        <taxon>Bacteria</taxon>
        <taxon>Pseudomonadati</taxon>
        <taxon>Pseudomonadota</taxon>
        <taxon>Alphaproteobacteria</taxon>
        <taxon>Caulobacterales</taxon>
        <taxon>Caulobacteraceae</taxon>
        <taxon>Caulobacter</taxon>
    </lineage>
</organism>
<gene>
    <name evidence="2" type="ORF">I4Q42_09475</name>
</gene>
<comment type="caution">
    <text evidence="2">The sequence shown here is derived from an EMBL/GenBank/DDBJ whole genome shotgun (WGS) entry which is preliminary data.</text>
</comment>